<evidence type="ECO:0000313" key="1">
    <source>
        <dbReference type="EMBL" id="PON33626.1"/>
    </source>
</evidence>
<dbReference type="EMBL" id="JXTC01000997">
    <property type="protein sequence ID" value="PON33626.1"/>
    <property type="molecule type" value="Genomic_DNA"/>
</dbReference>
<dbReference type="Proteomes" id="UP000237000">
    <property type="component" value="Unassembled WGS sequence"/>
</dbReference>
<protein>
    <recommendedName>
        <fullName evidence="3">Ankyrin repeat-containing domain containing protein</fullName>
    </recommendedName>
</protein>
<evidence type="ECO:0008006" key="3">
    <source>
        <dbReference type="Google" id="ProtNLM"/>
    </source>
</evidence>
<reference evidence="2" key="1">
    <citation type="submission" date="2016-06" db="EMBL/GenBank/DDBJ databases">
        <title>Parallel loss of symbiosis genes in relatives of nitrogen-fixing non-legume Parasponia.</title>
        <authorList>
            <person name="Van Velzen R."/>
            <person name="Holmer R."/>
            <person name="Bu F."/>
            <person name="Rutten L."/>
            <person name="Van Zeijl A."/>
            <person name="Liu W."/>
            <person name="Santuari L."/>
            <person name="Cao Q."/>
            <person name="Sharma T."/>
            <person name="Shen D."/>
            <person name="Roswanjaya Y."/>
            <person name="Wardhani T."/>
            <person name="Kalhor M.S."/>
            <person name="Jansen J."/>
            <person name="Van den Hoogen J."/>
            <person name="Gungor B."/>
            <person name="Hartog M."/>
            <person name="Hontelez J."/>
            <person name="Verver J."/>
            <person name="Yang W.-C."/>
            <person name="Schijlen E."/>
            <person name="Repin R."/>
            <person name="Schilthuizen M."/>
            <person name="Schranz E."/>
            <person name="Heidstra R."/>
            <person name="Miyata K."/>
            <person name="Fedorova E."/>
            <person name="Kohlen W."/>
            <person name="Bisseling T."/>
            <person name="Smit S."/>
            <person name="Geurts R."/>
        </authorList>
    </citation>
    <scope>NUCLEOTIDE SEQUENCE [LARGE SCALE GENOMIC DNA]</scope>
    <source>
        <strain evidence="2">cv. RG33-2</strain>
    </source>
</reference>
<sequence length="45" mass="4861">MSDQERKELLPEKKKVLSLVDSNGNSLLQVACKSSNSSLVGKLVS</sequence>
<dbReference type="InParanoid" id="A0A2P5AAR6"/>
<organism evidence="1 2">
    <name type="scientific">Trema orientale</name>
    <name type="common">Charcoal tree</name>
    <name type="synonym">Celtis orientalis</name>
    <dbReference type="NCBI Taxonomy" id="63057"/>
    <lineage>
        <taxon>Eukaryota</taxon>
        <taxon>Viridiplantae</taxon>
        <taxon>Streptophyta</taxon>
        <taxon>Embryophyta</taxon>
        <taxon>Tracheophyta</taxon>
        <taxon>Spermatophyta</taxon>
        <taxon>Magnoliopsida</taxon>
        <taxon>eudicotyledons</taxon>
        <taxon>Gunneridae</taxon>
        <taxon>Pentapetalae</taxon>
        <taxon>rosids</taxon>
        <taxon>fabids</taxon>
        <taxon>Rosales</taxon>
        <taxon>Cannabaceae</taxon>
        <taxon>Trema</taxon>
    </lineage>
</organism>
<keyword evidence="2" id="KW-1185">Reference proteome</keyword>
<gene>
    <name evidence="1" type="ORF">TorRG33x02_354630</name>
</gene>
<name>A0A2P5AAR6_TREOI</name>
<proteinExistence type="predicted"/>
<accession>A0A2P5AAR6</accession>
<dbReference type="OrthoDB" id="10500973at2759"/>
<comment type="caution">
    <text evidence="1">The sequence shown here is derived from an EMBL/GenBank/DDBJ whole genome shotgun (WGS) entry which is preliminary data.</text>
</comment>
<dbReference type="AlphaFoldDB" id="A0A2P5AAR6"/>
<evidence type="ECO:0000313" key="2">
    <source>
        <dbReference type="Proteomes" id="UP000237000"/>
    </source>
</evidence>